<dbReference type="NCBIfam" id="NF004397">
    <property type="entry name" value="PRK05755.1"/>
    <property type="match status" value="1"/>
</dbReference>
<keyword evidence="7 13" id="KW-0227">DNA damage</keyword>
<dbReference type="InterPro" id="IPR029060">
    <property type="entry name" value="PIN-like_dom_sf"/>
</dbReference>
<sequence length="858" mass="96601">MKKLYLVDVSAMFFRAFYAIRPLTSPSGVPVNAIYGFLSMIIKLLKEENPEYLVFCYDRKEPSFRKELYADYKAHRSDMPEDLAKQVPYIKQLADVLGVPSYEIPGYEADDIIGGLTKWGRHHDMEVFIVSGDKDFGQLIQDHVYLYDTMKDVKYDAKGVFEKWGIRPDQFIDYLAIVGDASDNVPGVKGIGEKGAIKLLEQFKTLEDIYENIDKVEGKSVKEKLIASKENAFLSKKLVTIETNVAVSDDYNSYRLKPFKTEELKALLHELNFKTFEKSLFGTVSDAPATSLIRPAAVKRASQVKEATPAVSATLVITKEDRTFREGTTTTRDLAEFLSEGQILWGLSDTRGVFVGTETDVMEVSDFEYLGKLTDTFQIRWSGYDLKSFWHKIGAKTPVAGWDSQLAAYVLKAGDTSDFKEIYSKYMAENLPELLSPSELYNSHRNLAATLLNELRNVGSEKVYEEIDLPLVKVLLSMERLGVRIDKELLAQQSAELTEEIASLEKQIHSEAGESFNVGSPKQLGVILFEKLKLPVGKKTKTGYSTGEDVLSSLEHPIAKLILQWRELSKLKSTYVDALPTMISPKDDRVHTSFNQALTTTGRLSSTAPNLQNIPIRTLRGQKVREAFVAAPRMKLLSVDYSQIELRILAHISEDPNLIKAFQEDLDIHAATAAEVFGVPLNEVTSNQRRSAKAVNFGIAYGQGAFGLAENLGIPRGEAKDIIERYFTRFKGVKDYIEGTTKLAHEKGYVETLFGRRRYIDELKSSNNMLKKFGERAAINAPIQGTASDLVKKAMIEVFEKVPVRMLLQVHDELIFEGTEEDLNKHTQQLVHIMENVAKLKVPLKVNYEIGNNWNESH</sequence>
<evidence type="ECO:0000313" key="17">
    <source>
        <dbReference type="EMBL" id="UOE99730.1"/>
    </source>
</evidence>
<comment type="similarity">
    <text evidence="1 13">Belongs to the DNA polymerase type-A family.</text>
</comment>
<evidence type="ECO:0000256" key="9">
    <source>
        <dbReference type="ARBA" id="ARBA00023125"/>
    </source>
</evidence>
<name>A0ABY4C7S5_9BACT</name>
<dbReference type="InterPro" id="IPR008918">
    <property type="entry name" value="HhH2"/>
</dbReference>
<dbReference type="SUPFAM" id="SSF56672">
    <property type="entry name" value="DNA/RNA polymerases"/>
    <property type="match status" value="1"/>
</dbReference>
<dbReference type="InterPro" id="IPR043502">
    <property type="entry name" value="DNA/RNA_pol_sf"/>
</dbReference>
<evidence type="ECO:0000256" key="4">
    <source>
        <dbReference type="ARBA" id="ARBA00022679"/>
    </source>
</evidence>
<evidence type="ECO:0000256" key="8">
    <source>
        <dbReference type="ARBA" id="ARBA00022932"/>
    </source>
</evidence>
<dbReference type="InterPro" id="IPR019760">
    <property type="entry name" value="DNA-dir_DNA_pol_A_CS"/>
</dbReference>
<comment type="catalytic activity">
    <reaction evidence="11 13">
        <text>DNA(n) + a 2'-deoxyribonucleoside 5'-triphosphate = DNA(n+1) + diphosphate</text>
        <dbReference type="Rhea" id="RHEA:22508"/>
        <dbReference type="Rhea" id="RHEA-COMP:17339"/>
        <dbReference type="Rhea" id="RHEA-COMP:17340"/>
        <dbReference type="ChEBI" id="CHEBI:33019"/>
        <dbReference type="ChEBI" id="CHEBI:61560"/>
        <dbReference type="ChEBI" id="CHEBI:173112"/>
        <dbReference type="EC" id="2.7.7.7"/>
    </reaction>
</comment>
<organism evidence="17 18">
    <name type="scientific">Bdellovibrio reynosensis</name>
    <dbReference type="NCBI Taxonomy" id="2835041"/>
    <lineage>
        <taxon>Bacteria</taxon>
        <taxon>Pseudomonadati</taxon>
        <taxon>Bdellovibrionota</taxon>
        <taxon>Bdellovibrionia</taxon>
        <taxon>Bdellovibrionales</taxon>
        <taxon>Pseudobdellovibrionaceae</taxon>
        <taxon>Bdellovibrio</taxon>
    </lineage>
</organism>
<dbReference type="CDD" id="cd09898">
    <property type="entry name" value="H3TH_53EXO"/>
    <property type="match status" value="1"/>
</dbReference>
<dbReference type="Gene3D" id="1.10.150.20">
    <property type="entry name" value="5' to 3' exonuclease, C-terminal subdomain"/>
    <property type="match status" value="2"/>
</dbReference>
<dbReference type="InterPro" id="IPR036279">
    <property type="entry name" value="5-3_exonuclease_C_sf"/>
</dbReference>
<dbReference type="InterPro" id="IPR002421">
    <property type="entry name" value="5-3_exonuclease"/>
</dbReference>
<evidence type="ECO:0000256" key="3">
    <source>
        <dbReference type="ARBA" id="ARBA00020311"/>
    </source>
</evidence>
<evidence type="ECO:0000256" key="12">
    <source>
        <dbReference type="NCBIfam" id="TIGR00593"/>
    </source>
</evidence>
<keyword evidence="13" id="KW-0269">Exonuclease</keyword>
<feature type="domain" description="5'-3' exonuclease" evidence="15">
    <location>
        <begin position="2"/>
        <end position="257"/>
    </location>
</feature>
<dbReference type="NCBIfam" id="TIGR00593">
    <property type="entry name" value="pola"/>
    <property type="match status" value="1"/>
</dbReference>
<dbReference type="Pfam" id="PF00476">
    <property type="entry name" value="DNA_pol_A"/>
    <property type="match status" value="1"/>
</dbReference>
<dbReference type="PANTHER" id="PTHR10133:SF27">
    <property type="entry name" value="DNA POLYMERASE NU"/>
    <property type="match status" value="1"/>
</dbReference>
<evidence type="ECO:0000256" key="11">
    <source>
        <dbReference type="ARBA" id="ARBA00049244"/>
    </source>
</evidence>
<evidence type="ECO:0000256" key="7">
    <source>
        <dbReference type="ARBA" id="ARBA00022763"/>
    </source>
</evidence>
<dbReference type="SMART" id="SM00279">
    <property type="entry name" value="HhH2"/>
    <property type="match status" value="1"/>
</dbReference>
<dbReference type="InterPro" id="IPR036397">
    <property type="entry name" value="RNaseH_sf"/>
</dbReference>
<dbReference type="Pfam" id="PF01367">
    <property type="entry name" value="5_3_exonuc"/>
    <property type="match status" value="1"/>
</dbReference>
<evidence type="ECO:0000256" key="14">
    <source>
        <dbReference type="SAM" id="Coils"/>
    </source>
</evidence>
<dbReference type="Gene3D" id="3.30.70.370">
    <property type="match status" value="1"/>
</dbReference>
<keyword evidence="5 13" id="KW-0548">Nucleotidyltransferase</keyword>
<dbReference type="Proteomes" id="UP000830116">
    <property type="component" value="Chromosome"/>
</dbReference>
<dbReference type="Pfam" id="PF02739">
    <property type="entry name" value="5_3_exonuc_N"/>
    <property type="match status" value="1"/>
</dbReference>
<dbReference type="EC" id="2.7.7.7" evidence="2 12"/>
<dbReference type="PROSITE" id="PS00447">
    <property type="entry name" value="DNA_POLYMERASE_A"/>
    <property type="match status" value="1"/>
</dbReference>
<dbReference type="RefSeq" id="WP_243534908.1">
    <property type="nucleotide sequence ID" value="NZ_CP093442.1"/>
</dbReference>
<evidence type="ECO:0000256" key="6">
    <source>
        <dbReference type="ARBA" id="ARBA00022705"/>
    </source>
</evidence>
<gene>
    <name evidence="13 17" type="primary">polA</name>
    <name evidence="17" type="ORF">MNR06_08480</name>
</gene>
<evidence type="ECO:0000256" key="2">
    <source>
        <dbReference type="ARBA" id="ARBA00012417"/>
    </source>
</evidence>
<dbReference type="Gene3D" id="1.20.1060.10">
    <property type="entry name" value="Taq DNA Polymerase, Chain T, domain 4"/>
    <property type="match status" value="1"/>
</dbReference>
<dbReference type="InterPro" id="IPR001098">
    <property type="entry name" value="DNA-dir_DNA_pol_A_palm_dom"/>
</dbReference>
<evidence type="ECO:0000256" key="13">
    <source>
        <dbReference type="RuleBase" id="RU004460"/>
    </source>
</evidence>
<keyword evidence="13" id="KW-0540">Nuclease</keyword>
<keyword evidence="18" id="KW-1185">Reference proteome</keyword>
<keyword evidence="9 13" id="KW-0238">DNA-binding</keyword>
<dbReference type="SMART" id="SM00475">
    <property type="entry name" value="53EXOc"/>
    <property type="match status" value="1"/>
</dbReference>
<dbReference type="InterPro" id="IPR020045">
    <property type="entry name" value="DNA_polI_H3TH"/>
</dbReference>
<keyword evidence="10 13" id="KW-0234">DNA repair</keyword>
<dbReference type="SUPFAM" id="SSF88723">
    <property type="entry name" value="PIN domain-like"/>
    <property type="match status" value="1"/>
</dbReference>
<dbReference type="Gene3D" id="3.40.50.1010">
    <property type="entry name" value="5'-nuclease"/>
    <property type="match status" value="1"/>
</dbReference>
<dbReference type="PANTHER" id="PTHR10133">
    <property type="entry name" value="DNA POLYMERASE I"/>
    <property type="match status" value="1"/>
</dbReference>
<dbReference type="CDD" id="cd08637">
    <property type="entry name" value="DNA_pol_A_pol_I_C"/>
    <property type="match status" value="1"/>
</dbReference>
<dbReference type="EMBL" id="CP093442">
    <property type="protein sequence ID" value="UOE99730.1"/>
    <property type="molecule type" value="Genomic_DNA"/>
</dbReference>
<dbReference type="InterPro" id="IPR020046">
    <property type="entry name" value="5-3_exonucl_a-hlix_arch_N"/>
</dbReference>
<accession>A0ABY4C7S5</accession>
<reference evidence="17" key="1">
    <citation type="submission" date="2022-03" db="EMBL/GenBank/DDBJ databases">
        <title>Genome Identification and Characterization of new species Bdellovibrio reynosense LBG001 sp. nov. from a Mexico soil sample.</title>
        <authorList>
            <person name="Camilli A."/>
            <person name="Ajao Y."/>
            <person name="Guo X."/>
        </authorList>
    </citation>
    <scope>NUCLEOTIDE SEQUENCE</scope>
    <source>
        <strain evidence="17">LBG001</strain>
    </source>
</reference>
<feature type="coiled-coil region" evidence="14">
    <location>
        <begin position="487"/>
        <end position="514"/>
    </location>
</feature>
<keyword evidence="14" id="KW-0175">Coiled coil</keyword>
<keyword evidence="6 13" id="KW-0235">DNA replication</keyword>
<dbReference type="InterPro" id="IPR018320">
    <property type="entry name" value="DNA_polymerase_1"/>
</dbReference>
<dbReference type="SMART" id="SM00482">
    <property type="entry name" value="POLAc"/>
    <property type="match status" value="1"/>
</dbReference>
<dbReference type="InterPro" id="IPR002298">
    <property type="entry name" value="DNA_polymerase_A"/>
</dbReference>
<dbReference type="GO" id="GO:0003887">
    <property type="term" value="F:DNA-directed DNA polymerase activity"/>
    <property type="evidence" value="ECO:0007669"/>
    <property type="project" value="UniProtKB-EC"/>
</dbReference>
<evidence type="ECO:0000259" key="15">
    <source>
        <dbReference type="SMART" id="SM00475"/>
    </source>
</evidence>
<dbReference type="CDD" id="cd09859">
    <property type="entry name" value="PIN_53EXO"/>
    <property type="match status" value="1"/>
</dbReference>
<dbReference type="SUPFAM" id="SSF47807">
    <property type="entry name" value="5' to 3' exonuclease, C-terminal subdomain"/>
    <property type="match status" value="1"/>
</dbReference>
<keyword evidence="13" id="KW-0378">Hydrolase</keyword>
<dbReference type="Gene3D" id="3.30.420.10">
    <property type="entry name" value="Ribonuclease H-like superfamily/Ribonuclease H"/>
    <property type="match status" value="1"/>
</dbReference>
<keyword evidence="8 13" id="KW-0239">DNA-directed DNA polymerase</keyword>
<dbReference type="PRINTS" id="PR00868">
    <property type="entry name" value="DNAPOLI"/>
</dbReference>
<protein>
    <recommendedName>
        <fullName evidence="3 12">DNA polymerase I</fullName>
        <ecNumber evidence="2 12">2.7.7.7</ecNumber>
    </recommendedName>
</protein>
<comment type="function">
    <text evidence="13">In addition to polymerase activity, this DNA polymerase exhibits 5'-3' exonuclease activity.</text>
</comment>
<evidence type="ECO:0000256" key="10">
    <source>
        <dbReference type="ARBA" id="ARBA00023204"/>
    </source>
</evidence>
<evidence type="ECO:0000313" key="18">
    <source>
        <dbReference type="Proteomes" id="UP000830116"/>
    </source>
</evidence>
<evidence type="ECO:0000259" key="16">
    <source>
        <dbReference type="SMART" id="SM00482"/>
    </source>
</evidence>
<evidence type="ECO:0000256" key="1">
    <source>
        <dbReference type="ARBA" id="ARBA00007705"/>
    </source>
</evidence>
<keyword evidence="4 13" id="KW-0808">Transferase</keyword>
<feature type="domain" description="DNA-directed DNA polymerase family A palm" evidence="16">
    <location>
        <begin position="621"/>
        <end position="822"/>
    </location>
</feature>
<evidence type="ECO:0000256" key="5">
    <source>
        <dbReference type="ARBA" id="ARBA00022695"/>
    </source>
</evidence>
<proteinExistence type="inferred from homology"/>